<dbReference type="Gene3D" id="3.30.2310.20">
    <property type="entry name" value="RelE-like"/>
    <property type="match status" value="1"/>
</dbReference>
<protein>
    <submittedName>
        <fullName evidence="3">Type II toxin-antitoxin system RelE/ParE family toxin</fullName>
    </submittedName>
</protein>
<dbReference type="Pfam" id="PF05016">
    <property type="entry name" value="ParE_toxin"/>
    <property type="match status" value="1"/>
</dbReference>
<organism evidence="3 4">
    <name type="scientific">Parabacteroides acidifaciens</name>
    <dbReference type="NCBI Taxonomy" id="2290935"/>
    <lineage>
        <taxon>Bacteria</taxon>
        <taxon>Pseudomonadati</taxon>
        <taxon>Bacteroidota</taxon>
        <taxon>Bacteroidia</taxon>
        <taxon>Bacteroidales</taxon>
        <taxon>Tannerellaceae</taxon>
        <taxon>Parabacteroides</taxon>
    </lineage>
</organism>
<dbReference type="EMBL" id="JACRTI010000025">
    <property type="protein sequence ID" value="MBC8602303.1"/>
    <property type="molecule type" value="Genomic_DNA"/>
</dbReference>
<proteinExistence type="predicted"/>
<keyword evidence="1" id="KW-1277">Toxin-antitoxin system</keyword>
<reference evidence="2 5" key="2">
    <citation type="submission" date="2020-08" db="EMBL/GenBank/DDBJ databases">
        <title>Genome public.</title>
        <authorList>
            <person name="Liu C."/>
            <person name="Sun Q."/>
        </authorList>
    </citation>
    <scope>NUCLEOTIDE SEQUENCE [LARGE SCALE GENOMIC DNA]</scope>
    <source>
        <strain evidence="2 5">426_9</strain>
    </source>
</reference>
<accession>A0A3D8HDQ0</accession>
<evidence type="ECO:0000256" key="1">
    <source>
        <dbReference type="ARBA" id="ARBA00022649"/>
    </source>
</evidence>
<reference evidence="3 4" key="1">
    <citation type="submission" date="2018-07" db="EMBL/GenBank/DDBJ databases">
        <title>Parabacteroides acidifaciens nov. sp., isolated from human feces.</title>
        <authorList>
            <person name="Wang Y.J."/>
        </authorList>
    </citation>
    <scope>NUCLEOTIDE SEQUENCE [LARGE SCALE GENOMIC DNA]</scope>
    <source>
        <strain evidence="3 4">426-9</strain>
    </source>
</reference>
<sequence length="107" mass="12812">METKFEVIWAPRAQRQADLAISYCLKQFGKRIALKFINKLEKDSIRIRNNPYIGFVESAFANRAKQYRSLIEGYYKLIYTIEDNYQIHIVLLWDCRQDPDKLKHAIR</sequence>
<evidence type="ECO:0000313" key="2">
    <source>
        <dbReference type="EMBL" id="MBC8602303.1"/>
    </source>
</evidence>
<keyword evidence="5" id="KW-1185">Reference proteome</keyword>
<dbReference type="InterPro" id="IPR035093">
    <property type="entry name" value="RelE/ParE_toxin_dom_sf"/>
</dbReference>
<evidence type="ECO:0000313" key="4">
    <source>
        <dbReference type="Proteomes" id="UP000256321"/>
    </source>
</evidence>
<dbReference type="Proteomes" id="UP000629596">
    <property type="component" value="Unassembled WGS sequence"/>
</dbReference>
<evidence type="ECO:0000313" key="3">
    <source>
        <dbReference type="EMBL" id="RDU49021.1"/>
    </source>
</evidence>
<dbReference type="RefSeq" id="WP_115499809.1">
    <property type="nucleotide sequence ID" value="NZ_JACRTI010000025.1"/>
</dbReference>
<dbReference type="Proteomes" id="UP000256321">
    <property type="component" value="Unassembled WGS sequence"/>
</dbReference>
<dbReference type="InterPro" id="IPR007712">
    <property type="entry name" value="RelE/ParE_toxin"/>
</dbReference>
<dbReference type="AlphaFoldDB" id="A0A3D8HDQ0"/>
<dbReference type="EMBL" id="QREV01000025">
    <property type="protein sequence ID" value="RDU49021.1"/>
    <property type="molecule type" value="Genomic_DNA"/>
</dbReference>
<gene>
    <name evidence="3" type="ORF">DWU89_11610</name>
    <name evidence="2" type="ORF">H8784_11325</name>
</gene>
<name>A0A3D8HDQ0_9BACT</name>
<dbReference type="SUPFAM" id="SSF143011">
    <property type="entry name" value="RelE-like"/>
    <property type="match status" value="1"/>
</dbReference>
<comment type="caution">
    <text evidence="3">The sequence shown here is derived from an EMBL/GenBank/DDBJ whole genome shotgun (WGS) entry which is preliminary data.</text>
</comment>
<evidence type="ECO:0000313" key="5">
    <source>
        <dbReference type="Proteomes" id="UP000629596"/>
    </source>
</evidence>